<organism evidence="3 4">
    <name type="scientific">Rhodobacter maris</name>
    <dbReference type="NCBI Taxonomy" id="446682"/>
    <lineage>
        <taxon>Bacteria</taxon>
        <taxon>Pseudomonadati</taxon>
        <taxon>Pseudomonadota</taxon>
        <taxon>Alphaproteobacteria</taxon>
        <taxon>Rhodobacterales</taxon>
        <taxon>Rhodobacter group</taxon>
        <taxon>Rhodobacter</taxon>
    </lineage>
</organism>
<evidence type="ECO:0000313" key="4">
    <source>
        <dbReference type="Proteomes" id="UP000219111"/>
    </source>
</evidence>
<keyword evidence="4" id="KW-1185">Reference proteome</keyword>
<gene>
    <name evidence="3" type="ORF">SAMN05877831_10489</name>
</gene>
<dbReference type="RefSeq" id="WP_097069661.1">
    <property type="nucleotide sequence ID" value="NZ_OBMT01000004.1"/>
</dbReference>
<dbReference type="Pfam" id="PF09860">
    <property type="entry name" value="DUF2087"/>
    <property type="match status" value="1"/>
</dbReference>
<dbReference type="InterPro" id="IPR018656">
    <property type="entry name" value="DUF2087"/>
</dbReference>
<dbReference type="AlphaFoldDB" id="A0A285SC49"/>
<dbReference type="EMBL" id="OBMT01000004">
    <property type="protein sequence ID" value="SOC05008.1"/>
    <property type="molecule type" value="Genomic_DNA"/>
</dbReference>
<protein>
    <recommendedName>
        <fullName evidence="2">DUF2087 domain-containing protein</fullName>
    </recommendedName>
</protein>
<evidence type="ECO:0000313" key="3">
    <source>
        <dbReference type="EMBL" id="SOC05008.1"/>
    </source>
</evidence>
<proteinExistence type="predicted"/>
<accession>A0A285SC49</accession>
<feature type="compositionally biased region" description="Pro residues" evidence="1">
    <location>
        <begin position="60"/>
        <end position="75"/>
    </location>
</feature>
<name>A0A285SC49_9RHOB</name>
<evidence type="ECO:0000256" key="1">
    <source>
        <dbReference type="SAM" id="MobiDB-lite"/>
    </source>
</evidence>
<evidence type="ECO:0000259" key="2">
    <source>
        <dbReference type="Pfam" id="PF09860"/>
    </source>
</evidence>
<feature type="domain" description="DUF2087" evidence="2">
    <location>
        <begin position="93"/>
        <end position="163"/>
    </location>
</feature>
<sequence length="188" mass="20766">MPRQSVPLPIADLSQFSRALGAQLATRPDGAPSHLTLMNMLARAAGFRNFQHLRAGAPCAPSPPPASAPQSPPEPVDLRRIAKVAGYFDAEGRLMRWPSRRAQQILCLWGLWARLPAATRMSEREISDRLKALHDFGDHAILRRELVGLGLFRRDANGANYLRLEQSPPAEPLCLIRELAPRSRAGRA</sequence>
<feature type="region of interest" description="Disordered" evidence="1">
    <location>
        <begin position="55"/>
        <end position="75"/>
    </location>
</feature>
<reference evidence="4" key="1">
    <citation type="submission" date="2017-08" db="EMBL/GenBank/DDBJ databases">
        <authorList>
            <person name="Varghese N."/>
            <person name="Submissions S."/>
        </authorList>
    </citation>
    <scope>NUCLEOTIDE SEQUENCE [LARGE SCALE GENOMIC DNA]</scope>
    <source>
        <strain evidence="4">JA276</strain>
    </source>
</reference>
<dbReference type="OrthoDB" id="6867569at2"/>
<dbReference type="Proteomes" id="UP000219111">
    <property type="component" value="Unassembled WGS sequence"/>
</dbReference>